<dbReference type="FunFam" id="3.40.50.300:FF:000016">
    <property type="entry name" value="Oligopeptide ABC transporter ATP-binding component"/>
    <property type="match status" value="2"/>
</dbReference>
<evidence type="ECO:0000256" key="5">
    <source>
        <dbReference type="ARBA" id="ARBA00022840"/>
    </source>
</evidence>
<dbReference type="Pfam" id="PF00005">
    <property type="entry name" value="ABC_tran"/>
    <property type="match status" value="2"/>
</dbReference>
<dbReference type="InterPro" id="IPR003593">
    <property type="entry name" value="AAA+_ATPase"/>
</dbReference>
<organism evidence="7 8">
    <name type="scientific">Polymorphum gilvum (strain LMG 25793 / CGMCC 1.9160 / SL003B-26A1)</name>
    <dbReference type="NCBI Taxonomy" id="991905"/>
    <lineage>
        <taxon>Bacteria</taxon>
        <taxon>Pseudomonadati</taxon>
        <taxon>Pseudomonadota</taxon>
        <taxon>Alphaproteobacteria</taxon>
        <taxon>Rhodobacterales</taxon>
        <taxon>Paracoccaceae</taxon>
        <taxon>Polymorphum</taxon>
    </lineage>
</organism>
<dbReference type="InterPro" id="IPR003439">
    <property type="entry name" value="ABC_transporter-like_ATP-bd"/>
</dbReference>
<dbReference type="SUPFAM" id="SSF52540">
    <property type="entry name" value="P-loop containing nucleoside triphosphate hydrolases"/>
    <property type="match status" value="2"/>
</dbReference>
<evidence type="ECO:0000313" key="8">
    <source>
        <dbReference type="Proteomes" id="UP000008130"/>
    </source>
</evidence>
<dbReference type="NCBIfam" id="NF007739">
    <property type="entry name" value="PRK10419.1"/>
    <property type="match status" value="2"/>
</dbReference>
<sequence length="589" mass="64749">MTVLEIRGLRVEFPGRRSTFVAVDGLDLALDPGRILGIVGESGAGKSTVGNAVIGLLAEPGRIAAGEIRLDGERIDTLDEARMRRLRGRRIAMIFQDPLTSLDPLQTIESQLVETIRTHLPLSRAEARRRAVDLLDAVGIPDPAIRIRQYPHQFSGGMRQRAVIALALCANPEMIVADEPTTALDVSIQAQILTLLKDLCARRNVAMMLITHDMGVIADITDHVAVMYRGRLVEYGETAKVLGDPDHPYTRSLISAVPRPDVKVERFPVVDYIEAAGTPTRRIDVATHWLGQARAYGRIDGPLLCVRDLDMRFRTRTSILPSRRRHVDALKKVSFDIFPGETFGLVGESGSGKSTIARVIAGLCRPTGGSVAFAGTELTAPARRREVLAMRRQMQMIFQDPYSSLNARMRVADIVAEPIRFHRLAGSGAEVRRIVDDLLDHVGLGTAAGAKYPHEFSGGQRQRISIARALATRPRFLICDEPTSALDVSIQAQILNLLKDLQDELGLTMLFISHDLAVIRQMCSRIGVMRHGALCEVATADDLFERPQHPYTQDLLRLMPSMTLLSRAGLGEAPDRVETKIGEGLPPPQ</sequence>
<dbReference type="OrthoDB" id="7793371at2"/>
<dbReference type="SMART" id="SM00382">
    <property type="entry name" value="AAA"/>
    <property type="match status" value="2"/>
</dbReference>
<dbReference type="eggNOG" id="COG4172">
    <property type="taxonomic scope" value="Bacteria"/>
</dbReference>
<protein>
    <submittedName>
        <fullName evidence="7">Probable ABC transporter, ATP-binding protein</fullName>
    </submittedName>
</protein>
<dbReference type="Gene3D" id="3.40.50.300">
    <property type="entry name" value="P-loop containing nucleotide triphosphate hydrolases"/>
    <property type="match status" value="2"/>
</dbReference>
<dbReference type="HOGENOM" id="CLU_000604_86_2_5"/>
<dbReference type="KEGG" id="pgv:SL003B_0770"/>
<dbReference type="InterPro" id="IPR013563">
    <property type="entry name" value="Oligopep_ABC_C"/>
</dbReference>
<dbReference type="PANTHER" id="PTHR43776:SF7">
    <property type="entry name" value="D,D-DIPEPTIDE TRANSPORT ATP-BINDING PROTEIN DDPF-RELATED"/>
    <property type="match status" value="1"/>
</dbReference>
<dbReference type="PANTHER" id="PTHR43776">
    <property type="entry name" value="TRANSPORT ATP-BINDING PROTEIN"/>
    <property type="match status" value="1"/>
</dbReference>
<dbReference type="Proteomes" id="UP000008130">
    <property type="component" value="Chromosome"/>
</dbReference>
<comment type="similarity">
    <text evidence="2">Belongs to the ABC transporter superfamily.</text>
</comment>
<accession>F2IVU3</accession>
<dbReference type="Pfam" id="PF08352">
    <property type="entry name" value="oligo_HPY"/>
    <property type="match status" value="2"/>
</dbReference>
<dbReference type="PROSITE" id="PS50893">
    <property type="entry name" value="ABC_TRANSPORTER_2"/>
    <property type="match status" value="2"/>
</dbReference>
<reference evidence="7 8" key="1">
    <citation type="journal article" date="2011" name="J. Bacteriol.">
        <title>Complete genome sequence of Polymorphum gilvum SL003B-26A1T, a crude oil-degrading bacterium from oil-polluted saline soil.</title>
        <authorList>
            <person name="Li S.G."/>
            <person name="Tang Y.Q."/>
            <person name="Nie Y."/>
            <person name="Cai M."/>
            <person name="Wu X.L."/>
        </authorList>
    </citation>
    <scope>NUCLEOTIDE SEQUENCE [LARGE SCALE GENOMIC DNA]</scope>
    <source>
        <strain evidence="8">LMG 25793 / CGMCC 1.9160 / SL003B-26A1</strain>
    </source>
</reference>
<dbReference type="PROSITE" id="PS00211">
    <property type="entry name" value="ABC_TRANSPORTER_1"/>
    <property type="match status" value="2"/>
</dbReference>
<keyword evidence="3" id="KW-0813">Transport</keyword>
<dbReference type="EMBL" id="CP002568">
    <property type="protein sequence ID" value="ADZ69200.1"/>
    <property type="molecule type" value="Genomic_DNA"/>
</dbReference>
<dbReference type="STRING" id="991905.SL003B_0770"/>
<evidence type="ECO:0000256" key="4">
    <source>
        <dbReference type="ARBA" id="ARBA00022741"/>
    </source>
</evidence>
<dbReference type="GO" id="GO:0016887">
    <property type="term" value="F:ATP hydrolysis activity"/>
    <property type="evidence" value="ECO:0007669"/>
    <property type="project" value="InterPro"/>
</dbReference>
<evidence type="ECO:0000256" key="3">
    <source>
        <dbReference type="ARBA" id="ARBA00022448"/>
    </source>
</evidence>
<dbReference type="PATRIC" id="fig|991905.3.peg.781"/>
<dbReference type="NCBIfam" id="NF008453">
    <property type="entry name" value="PRK11308.1"/>
    <property type="match status" value="2"/>
</dbReference>
<dbReference type="AlphaFoldDB" id="F2IVU3"/>
<dbReference type="InterPro" id="IPR027417">
    <property type="entry name" value="P-loop_NTPase"/>
</dbReference>
<feature type="domain" description="ABC transporter" evidence="6">
    <location>
        <begin position="6"/>
        <end position="254"/>
    </location>
</feature>
<evidence type="ECO:0000313" key="7">
    <source>
        <dbReference type="EMBL" id="ADZ69200.1"/>
    </source>
</evidence>
<dbReference type="GO" id="GO:0015833">
    <property type="term" value="P:peptide transport"/>
    <property type="evidence" value="ECO:0007669"/>
    <property type="project" value="InterPro"/>
</dbReference>
<keyword evidence="8" id="KW-1185">Reference proteome</keyword>
<gene>
    <name evidence="7" type="ordered locus">SL003B_0770</name>
</gene>
<dbReference type="CDD" id="cd03257">
    <property type="entry name" value="ABC_NikE_OppD_transporters"/>
    <property type="match status" value="2"/>
</dbReference>
<evidence type="ECO:0000256" key="2">
    <source>
        <dbReference type="ARBA" id="ARBA00005417"/>
    </source>
</evidence>
<evidence type="ECO:0000259" key="6">
    <source>
        <dbReference type="PROSITE" id="PS50893"/>
    </source>
</evidence>
<dbReference type="GO" id="GO:0055085">
    <property type="term" value="P:transmembrane transport"/>
    <property type="evidence" value="ECO:0007669"/>
    <property type="project" value="UniProtKB-ARBA"/>
</dbReference>
<keyword evidence="5 7" id="KW-0067">ATP-binding</keyword>
<feature type="domain" description="ABC transporter" evidence="6">
    <location>
        <begin position="306"/>
        <end position="556"/>
    </location>
</feature>
<name>F2IVU3_POLGS</name>
<keyword evidence="4" id="KW-0547">Nucleotide-binding</keyword>
<dbReference type="InterPro" id="IPR050319">
    <property type="entry name" value="ABC_transp_ATP-bind"/>
</dbReference>
<dbReference type="RefSeq" id="WP_013651520.1">
    <property type="nucleotide sequence ID" value="NC_015259.1"/>
</dbReference>
<comment type="subcellular location">
    <subcellularLocation>
        <location evidence="1">Cell inner membrane</location>
        <topology evidence="1">Peripheral membrane protein</topology>
    </subcellularLocation>
</comment>
<dbReference type="GO" id="GO:0005886">
    <property type="term" value="C:plasma membrane"/>
    <property type="evidence" value="ECO:0007669"/>
    <property type="project" value="UniProtKB-SubCell"/>
</dbReference>
<dbReference type="GO" id="GO:0005524">
    <property type="term" value="F:ATP binding"/>
    <property type="evidence" value="ECO:0007669"/>
    <property type="project" value="UniProtKB-KW"/>
</dbReference>
<dbReference type="InterPro" id="IPR017871">
    <property type="entry name" value="ABC_transporter-like_CS"/>
</dbReference>
<proteinExistence type="inferred from homology"/>
<evidence type="ECO:0000256" key="1">
    <source>
        <dbReference type="ARBA" id="ARBA00004417"/>
    </source>
</evidence>